<feature type="region of interest" description="Disordered" evidence="1">
    <location>
        <begin position="86"/>
        <end position="108"/>
    </location>
</feature>
<evidence type="ECO:0000313" key="3">
    <source>
        <dbReference type="Proteomes" id="UP000836841"/>
    </source>
</evidence>
<evidence type="ECO:0000256" key="1">
    <source>
        <dbReference type="SAM" id="MobiDB-lite"/>
    </source>
</evidence>
<organism evidence="2 3">
    <name type="scientific">Thlaspi arvense</name>
    <name type="common">Field penny-cress</name>
    <dbReference type="NCBI Taxonomy" id="13288"/>
    <lineage>
        <taxon>Eukaryota</taxon>
        <taxon>Viridiplantae</taxon>
        <taxon>Streptophyta</taxon>
        <taxon>Embryophyta</taxon>
        <taxon>Tracheophyta</taxon>
        <taxon>Spermatophyta</taxon>
        <taxon>Magnoliopsida</taxon>
        <taxon>eudicotyledons</taxon>
        <taxon>Gunneridae</taxon>
        <taxon>Pentapetalae</taxon>
        <taxon>rosids</taxon>
        <taxon>malvids</taxon>
        <taxon>Brassicales</taxon>
        <taxon>Brassicaceae</taxon>
        <taxon>Thlaspideae</taxon>
        <taxon>Thlaspi</taxon>
    </lineage>
</organism>
<name>A0AAU9RG00_THLAR</name>
<sequence>MASHDSTNSPDLIVGSLVSFTSAREFYEGTVYFFNAEDASFGIDDVSRTKLLAGALSRTRLLTGDTRVEGQFQFFLKDIEDLMVIRVPSPEPTTNTTEDDQESTPGEA</sequence>
<evidence type="ECO:0000313" key="2">
    <source>
        <dbReference type="EMBL" id="CAH2037269.1"/>
    </source>
</evidence>
<reference evidence="2 3" key="1">
    <citation type="submission" date="2022-03" db="EMBL/GenBank/DDBJ databases">
        <authorList>
            <person name="Nunn A."/>
            <person name="Chopra R."/>
            <person name="Nunn A."/>
            <person name="Contreras Garrido A."/>
        </authorList>
    </citation>
    <scope>NUCLEOTIDE SEQUENCE [LARGE SCALE GENOMIC DNA]</scope>
</reference>
<protein>
    <submittedName>
        <fullName evidence="2">Uncharacterized protein</fullName>
    </submittedName>
</protein>
<accession>A0AAU9RG00</accession>
<dbReference type="Proteomes" id="UP000836841">
    <property type="component" value="Chromosome 1"/>
</dbReference>
<gene>
    <name evidence="2" type="ORF">TAV2_LOCUS1460</name>
</gene>
<proteinExistence type="predicted"/>
<keyword evidence="3" id="KW-1185">Reference proteome</keyword>
<dbReference type="AlphaFoldDB" id="A0AAU9RG00"/>
<dbReference type="EMBL" id="OU466857">
    <property type="protein sequence ID" value="CAH2037269.1"/>
    <property type="molecule type" value="Genomic_DNA"/>
</dbReference>